<dbReference type="Pfam" id="PF01467">
    <property type="entry name" value="CTP_transf_like"/>
    <property type="match status" value="1"/>
</dbReference>
<keyword evidence="2" id="KW-0342">GTP-binding</keyword>
<dbReference type="NCBIfam" id="TIGR00125">
    <property type="entry name" value="cyt_tran_rel"/>
    <property type="match status" value="1"/>
</dbReference>
<name>A0A2M8KNX0_9BACT</name>
<evidence type="ECO:0000313" key="4">
    <source>
        <dbReference type="EMBL" id="PJE61591.1"/>
    </source>
</evidence>
<feature type="domain" description="Cytidyltransferase-like" evidence="3">
    <location>
        <begin position="9"/>
        <end position="146"/>
    </location>
</feature>
<dbReference type="Gene3D" id="3.40.50.620">
    <property type="entry name" value="HUPs"/>
    <property type="match status" value="1"/>
</dbReference>
<comment type="caution">
    <text evidence="4">The sequence shown here is derived from an EMBL/GenBank/DDBJ whole genome shotgun (WGS) entry which is preliminary data.</text>
</comment>
<proteinExistence type="inferred from homology"/>
<dbReference type="Pfam" id="PF04019">
    <property type="entry name" value="DUF359"/>
    <property type="match status" value="1"/>
</dbReference>
<dbReference type="InterPro" id="IPR004821">
    <property type="entry name" value="Cyt_trans-like"/>
</dbReference>
<dbReference type="Proteomes" id="UP000230222">
    <property type="component" value="Unassembled WGS sequence"/>
</dbReference>
<dbReference type="PANTHER" id="PTHR40732:SF1">
    <property type="entry name" value="GTP-DEPENDENT DEPHOSPHO-COA KINASE"/>
    <property type="match status" value="1"/>
</dbReference>
<dbReference type="GO" id="GO:0016301">
    <property type="term" value="F:kinase activity"/>
    <property type="evidence" value="ECO:0007669"/>
    <property type="project" value="InterPro"/>
</dbReference>
<dbReference type="HAMAP" id="MF_00590">
    <property type="entry name" value="Dephospho_CoA_kinase_GTP_dep"/>
    <property type="match status" value="1"/>
</dbReference>
<dbReference type="PANTHER" id="PTHR40732">
    <property type="entry name" value="UPF0218 PROTEIN TK1697"/>
    <property type="match status" value="1"/>
</dbReference>
<dbReference type="GO" id="GO:0005525">
    <property type="term" value="F:GTP binding"/>
    <property type="evidence" value="ECO:0007669"/>
    <property type="project" value="UniProtKB-KW"/>
</dbReference>
<dbReference type="InterPro" id="IPR007164">
    <property type="entry name" value="GTP-dep_dephospho-CoA_kin"/>
</dbReference>
<accession>A0A2M8KNX0</accession>
<dbReference type="GO" id="GO:0015937">
    <property type="term" value="P:coenzyme A biosynthetic process"/>
    <property type="evidence" value="ECO:0007669"/>
    <property type="project" value="InterPro"/>
</dbReference>
<dbReference type="AlphaFoldDB" id="A0A2M8KNX0"/>
<dbReference type="SUPFAM" id="SSF52374">
    <property type="entry name" value="Nucleotidylyl transferase"/>
    <property type="match status" value="1"/>
</dbReference>
<dbReference type="EMBL" id="PFEC01000066">
    <property type="protein sequence ID" value="PJE61591.1"/>
    <property type="molecule type" value="Genomic_DNA"/>
</dbReference>
<protein>
    <recommendedName>
        <fullName evidence="3">Cytidyltransferase-like domain-containing protein</fullName>
    </recommendedName>
</protein>
<evidence type="ECO:0000256" key="2">
    <source>
        <dbReference type="ARBA" id="ARBA00023134"/>
    </source>
</evidence>
<evidence type="ECO:0000259" key="3">
    <source>
        <dbReference type="Pfam" id="PF01467"/>
    </source>
</evidence>
<dbReference type="InterPro" id="IPR014729">
    <property type="entry name" value="Rossmann-like_a/b/a_fold"/>
</dbReference>
<dbReference type="NCBIfam" id="NF001985">
    <property type="entry name" value="PRK00777.1"/>
    <property type="match status" value="1"/>
</dbReference>
<sequence>MLYKYKHAVLGGTFDHLHAGHKYILAAAFDSAKHITIGVTSDAFVTNKQLSNIIQPHTERKQVLEKYLLSMNVRDRASYEVLDDIYGSATNRDDIDSIVVTSDSEPNANTLNEKRVEHNLPKLYVINVPLLHGKDGETISSTRIRQGVINRNGEVYIDNFVRSDKHTVPQNIRKELQFPMGTVMSGSIDTAIATAREVVKKIGEMHPTMVIAVGDIIVQTLEQAGLQPHIEIIDYRTRRSDIKRMDGGSNFDVANPAGTITKEAVNLIDSAILKARHTDETQRIVIQGEEDLLALPAILLAPLKSVIIYGQFDVGIVMVEVNEFMKKKVAGIIEQFE</sequence>
<organism evidence="4 5">
    <name type="scientific">Candidatus Roizmanbacteria bacterium CG10_big_fil_rev_8_21_14_0_10_39_12</name>
    <dbReference type="NCBI Taxonomy" id="1974852"/>
    <lineage>
        <taxon>Bacteria</taxon>
        <taxon>Candidatus Roizmaniibacteriota</taxon>
    </lineage>
</organism>
<keyword evidence="1" id="KW-0547">Nucleotide-binding</keyword>
<evidence type="ECO:0000256" key="1">
    <source>
        <dbReference type="ARBA" id="ARBA00022741"/>
    </source>
</evidence>
<reference evidence="5" key="1">
    <citation type="submission" date="2017-09" db="EMBL/GenBank/DDBJ databases">
        <title>Depth-based differentiation of microbial function through sediment-hosted aquifers and enrichment of novel symbionts in the deep terrestrial subsurface.</title>
        <authorList>
            <person name="Probst A.J."/>
            <person name="Ladd B."/>
            <person name="Jarett J.K."/>
            <person name="Geller-Mcgrath D.E."/>
            <person name="Sieber C.M.K."/>
            <person name="Emerson J.B."/>
            <person name="Anantharaman K."/>
            <person name="Thomas B.C."/>
            <person name="Malmstrom R."/>
            <person name="Stieglmeier M."/>
            <person name="Klingl A."/>
            <person name="Woyke T."/>
            <person name="Ryan C.M."/>
            <person name="Banfield J.F."/>
        </authorList>
    </citation>
    <scope>NUCLEOTIDE SEQUENCE [LARGE SCALE GENOMIC DNA]</scope>
</reference>
<evidence type="ECO:0000313" key="5">
    <source>
        <dbReference type="Proteomes" id="UP000230222"/>
    </source>
</evidence>
<gene>
    <name evidence="4" type="ORF">COU87_03770</name>
</gene>